<accession>A0A7Z9BZ54</accession>
<dbReference type="EMBL" id="CZCU02000166">
    <property type="protein sequence ID" value="VXD25492.1"/>
    <property type="molecule type" value="Genomic_DNA"/>
</dbReference>
<gene>
    <name evidence="1" type="ORF">PL8927_880043</name>
</gene>
<reference evidence="1" key="1">
    <citation type="submission" date="2019-10" db="EMBL/GenBank/DDBJ databases">
        <authorList>
            <consortium name="Genoscope - CEA"/>
            <person name="William W."/>
        </authorList>
    </citation>
    <scope>NUCLEOTIDE SEQUENCE [LARGE SCALE GENOMIC DNA]</scope>
    <source>
        <strain evidence="1">BBR_PRJEB10992</strain>
    </source>
</reference>
<evidence type="ECO:0000313" key="1">
    <source>
        <dbReference type="EMBL" id="VXD25492.1"/>
    </source>
</evidence>
<protein>
    <submittedName>
        <fullName evidence="1">Uncharacterized protein</fullName>
    </submittedName>
</protein>
<dbReference type="Proteomes" id="UP000184550">
    <property type="component" value="Unassembled WGS sequence"/>
</dbReference>
<sequence length="42" mass="4908">MLGTMLKYKAEKEGKTYDVSRQKKLLFLLMLSPLMLEAHTYS</sequence>
<keyword evidence="2" id="KW-1185">Reference proteome</keyword>
<proteinExistence type="predicted"/>
<name>A0A7Z9BZ54_9CYAN</name>
<comment type="caution">
    <text evidence="1">The sequence shown here is derived from an EMBL/GenBank/DDBJ whole genome shotgun (WGS) entry which is preliminary data.</text>
</comment>
<dbReference type="AlphaFoldDB" id="A0A7Z9BZ54"/>
<evidence type="ECO:0000313" key="2">
    <source>
        <dbReference type="Proteomes" id="UP000184550"/>
    </source>
</evidence>
<organism evidence="1 2">
    <name type="scientific">Planktothrix serta PCC 8927</name>
    <dbReference type="NCBI Taxonomy" id="671068"/>
    <lineage>
        <taxon>Bacteria</taxon>
        <taxon>Bacillati</taxon>
        <taxon>Cyanobacteriota</taxon>
        <taxon>Cyanophyceae</taxon>
        <taxon>Oscillatoriophycideae</taxon>
        <taxon>Oscillatoriales</taxon>
        <taxon>Microcoleaceae</taxon>
        <taxon>Planktothrix</taxon>
    </lineage>
</organism>